<gene>
    <name evidence="9" type="ordered locus">Ilyop_0385</name>
</gene>
<feature type="transmembrane region" description="Helical" evidence="7">
    <location>
        <begin position="62"/>
        <end position="82"/>
    </location>
</feature>
<dbReference type="NCBIfam" id="TIGR03025">
    <property type="entry name" value="EPS_sugtrans"/>
    <property type="match status" value="1"/>
</dbReference>
<dbReference type="KEGG" id="ipo:Ilyop_0385"/>
<dbReference type="GO" id="GO:0016780">
    <property type="term" value="F:phosphotransferase activity, for other substituted phosphate groups"/>
    <property type="evidence" value="ECO:0007669"/>
    <property type="project" value="TreeGrafter"/>
</dbReference>
<organism evidence="9 10">
    <name type="scientific">Ilyobacter polytropus (strain ATCC 51220 / DSM 2926 / LMG 16218 / CuHBu1)</name>
    <dbReference type="NCBI Taxonomy" id="572544"/>
    <lineage>
        <taxon>Bacteria</taxon>
        <taxon>Fusobacteriati</taxon>
        <taxon>Fusobacteriota</taxon>
        <taxon>Fusobacteriia</taxon>
        <taxon>Fusobacteriales</taxon>
        <taxon>Fusobacteriaceae</taxon>
        <taxon>Ilyobacter</taxon>
    </lineage>
</organism>
<feature type="transmembrane region" description="Helical" evidence="7">
    <location>
        <begin position="12"/>
        <end position="28"/>
    </location>
</feature>
<reference evidence="9 10" key="1">
    <citation type="journal article" date="2010" name="Stand. Genomic Sci.">
        <title>Complete genome sequence of Ilyobacter polytropus type strain (CuHbu1).</title>
        <authorList>
            <person name="Sikorski J."/>
            <person name="Chertkov O."/>
            <person name="Lapidus A."/>
            <person name="Nolan M."/>
            <person name="Lucas S."/>
            <person name="Del Rio T.G."/>
            <person name="Tice H."/>
            <person name="Cheng J.F."/>
            <person name="Tapia R."/>
            <person name="Han C."/>
            <person name="Goodwin L."/>
            <person name="Pitluck S."/>
            <person name="Liolios K."/>
            <person name="Ivanova N."/>
            <person name="Mavromatis K."/>
            <person name="Mikhailova N."/>
            <person name="Pati A."/>
            <person name="Chen A."/>
            <person name="Palaniappan K."/>
            <person name="Land M."/>
            <person name="Hauser L."/>
            <person name="Chang Y.J."/>
            <person name="Jeffries C.D."/>
            <person name="Brambilla E."/>
            <person name="Yasawong M."/>
            <person name="Rohde M."/>
            <person name="Pukall R."/>
            <person name="Spring S."/>
            <person name="Goker M."/>
            <person name="Woyke T."/>
            <person name="Bristow J."/>
            <person name="Eisen J.A."/>
            <person name="Markowitz V."/>
            <person name="Hugenholtz P."/>
            <person name="Kyrpides N.C."/>
            <person name="Klenk H.P."/>
        </authorList>
    </citation>
    <scope>NUCLEOTIDE SEQUENCE [LARGE SCALE GENOMIC DNA]</scope>
    <source>
        <strain evidence="10">ATCC 51220 / DSM 2926 / LMG 16218 / CuHBu1</strain>
    </source>
</reference>
<dbReference type="PANTHER" id="PTHR30576">
    <property type="entry name" value="COLANIC BIOSYNTHESIS UDP-GLUCOSE LIPID CARRIER TRANSFERASE"/>
    <property type="match status" value="1"/>
</dbReference>
<dbReference type="PANTHER" id="PTHR30576:SF0">
    <property type="entry name" value="UNDECAPRENYL-PHOSPHATE N-ACETYLGALACTOSAMINYL 1-PHOSPHATE TRANSFERASE-RELATED"/>
    <property type="match status" value="1"/>
</dbReference>
<protein>
    <submittedName>
        <fullName evidence="9">Exopolysaccharide biosynthesis polyprenyl glycosylphosphotransferase</fullName>
    </submittedName>
</protein>
<dbReference type="eggNOG" id="COG2148">
    <property type="taxonomic scope" value="Bacteria"/>
</dbReference>
<evidence type="ECO:0000313" key="10">
    <source>
        <dbReference type="Proteomes" id="UP000006875"/>
    </source>
</evidence>
<evidence type="ECO:0000256" key="6">
    <source>
        <dbReference type="ARBA" id="ARBA00023136"/>
    </source>
</evidence>
<keyword evidence="4 7" id="KW-0812">Transmembrane</keyword>
<keyword evidence="3" id="KW-0808">Transferase</keyword>
<evidence type="ECO:0000256" key="7">
    <source>
        <dbReference type="SAM" id="Phobius"/>
    </source>
</evidence>
<evidence type="ECO:0000256" key="2">
    <source>
        <dbReference type="ARBA" id="ARBA00006464"/>
    </source>
</evidence>
<sequence length="428" mass="50586">MRHLKNAGMRSVYISILFLISLILFDHYGLKRNIVFYGGFLLISIFYYLFDLFNFDVQKYRVSSLITSGLINILGIIISYIFTKNLGYIKFFVSFYFIHHIIRYILLLVFTKKIRVAIIGNRDKTGSIIEYLRISDKYKYMGSFNVGTETGEGTTYWDIKNLNKIVKEEKINKIIVADTRHDKEISKQLLKIKLNGVKVVDHLTFNQEVKGKIEIEHVDDNWLLYDYGFHIFHNNIQKRVKRLFDIIFTIIIFIPAFPIMVMSALIIKYESPGPIFFKQKRIGLGNEPFEMLKFRSMKLHDPNEHSKYAGENDDRITKYGKFMRKMRIDELPQLWNVIRGDMSFVGPRAEWDELCYAYMEKIPYYNVRHSVQPGLTGWAQVMYPYGAGIEDAKRKFEYDLYYIKHQSFITDLLIFFKTIKTVVFGRGR</sequence>
<dbReference type="EMBL" id="CP002281">
    <property type="protein sequence ID" value="ADO82173.1"/>
    <property type="molecule type" value="Genomic_DNA"/>
</dbReference>
<keyword evidence="10" id="KW-1185">Reference proteome</keyword>
<name>E3HB24_ILYPC</name>
<evidence type="ECO:0000256" key="3">
    <source>
        <dbReference type="ARBA" id="ARBA00022679"/>
    </source>
</evidence>
<feature type="transmembrane region" description="Helical" evidence="7">
    <location>
        <begin position="34"/>
        <end position="50"/>
    </location>
</feature>
<keyword evidence="6 7" id="KW-0472">Membrane</keyword>
<comment type="similarity">
    <text evidence="2">Belongs to the bacterial sugar transferase family.</text>
</comment>
<evidence type="ECO:0000256" key="5">
    <source>
        <dbReference type="ARBA" id="ARBA00022989"/>
    </source>
</evidence>
<feature type="transmembrane region" description="Helical" evidence="7">
    <location>
        <begin position="243"/>
        <end position="267"/>
    </location>
</feature>
<evidence type="ECO:0000313" key="9">
    <source>
        <dbReference type="EMBL" id="ADO82173.1"/>
    </source>
</evidence>
<dbReference type="HOGENOM" id="CLU_024920_0_0_0"/>
<dbReference type="GO" id="GO:0016020">
    <property type="term" value="C:membrane"/>
    <property type="evidence" value="ECO:0007669"/>
    <property type="project" value="UniProtKB-SubCell"/>
</dbReference>
<feature type="transmembrane region" description="Helical" evidence="7">
    <location>
        <begin position="88"/>
        <end position="110"/>
    </location>
</feature>
<evidence type="ECO:0000256" key="4">
    <source>
        <dbReference type="ARBA" id="ARBA00022692"/>
    </source>
</evidence>
<dbReference type="AlphaFoldDB" id="E3HB24"/>
<dbReference type="Pfam" id="PF02397">
    <property type="entry name" value="Bac_transf"/>
    <property type="match status" value="1"/>
</dbReference>
<keyword evidence="5 7" id="KW-1133">Transmembrane helix</keyword>
<dbReference type="RefSeq" id="WP_013386843.1">
    <property type="nucleotide sequence ID" value="NC_014632.1"/>
</dbReference>
<dbReference type="Proteomes" id="UP000006875">
    <property type="component" value="Chromosome"/>
</dbReference>
<accession>E3HB24</accession>
<evidence type="ECO:0000259" key="8">
    <source>
        <dbReference type="Pfam" id="PF02397"/>
    </source>
</evidence>
<evidence type="ECO:0000256" key="1">
    <source>
        <dbReference type="ARBA" id="ARBA00004141"/>
    </source>
</evidence>
<feature type="domain" description="Bacterial sugar transferase" evidence="8">
    <location>
        <begin position="241"/>
        <end position="423"/>
    </location>
</feature>
<proteinExistence type="inferred from homology"/>
<comment type="subcellular location">
    <subcellularLocation>
        <location evidence="1">Membrane</location>
        <topology evidence="1">Multi-pass membrane protein</topology>
    </subcellularLocation>
</comment>
<dbReference type="InterPro" id="IPR003362">
    <property type="entry name" value="Bact_transf"/>
</dbReference>
<dbReference type="STRING" id="572544.Ilyop_0385"/>
<dbReference type="InterPro" id="IPR017475">
    <property type="entry name" value="EPS_sugar_tfrase"/>
</dbReference>